<gene>
    <name evidence="1" type="ORF">BE08_02165</name>
</gene>
<dbReference type="EMBL" id="JELY01000852">
    <property type="protein sequence ID" value="KYF57853.1"/>
    <property type="molecule type" value="Genomic_DNA"/>
</dbReference>
<organism evidence="1 2">
    <name type="scientific">Sorangium cellulosum</name>
    <name type="common">Polyangium cellulosum</name>
    <dbReference type="NCBI Taxonomy" id="56"/>
    <lineage>
        <taxon>Bacteria</taxon>
        <taxon>Pseudomonadati</taxon>
        <taxon>Myxococcota</taxon>
        <taxon>Polyangia</taxon>
        <taxon>Polyangiales</taxon>
        <taxon>Polyangiaceae</taxon>
        <taxon>Sorangium</taxon>
    </lineage>
</organism>
<dbReference type="Proteomes" id="UP000075420">
    <property type="component" value="Unassembled WGS sequence"/>
</dbReference>
<sequence length="162" mass="18388">MAIVVREMLPSNRNLVFRRQPHLVDDSGSVGVWITQPAGMLVQLLRDTAATGDIARFISVDAYQKLVGVMRPGERAYFLYDMAHMVRYETEARVILTQWGLSVRDRIEHIVVRPPPEMNKLGRMGIQTIAAAMSLAGVQLDVVDDLEPFLRERNLRPRFSLT</sequence>
<accession>A0A150PQC3</accession>
<proteinExistence type="predicted"/>
<reference evidence="1 2" key="1">
    <citation type="submission" date="2014-02" db="EMBL/GenBank/DDBJ databases">
        <title>The small core and large imbalanced accessory genome model reveals a collaborative survival strategy of Sorangium cellulosum strains in nature.</title>
        <authorList>
            <person name="Han K."/>
            <person name="Peng R."/>
            <person name="Blom J."/>
            <person name="Li Y.-Z."/>
        </authorList>
    </citation>
    <scope>NUCLEOTIDE SEQUENCE [LARGE SCALE GENOMIC DNA]</scope>
    <source>
        <strain evidence="1 2">So0157-25</strain>
    </source>
</reference>
<dbReference type="AlphaFoldDB" id="A0A150PQC3"/>
<evidence type="ECO:0000313" key="2">
    <source>
        <dbReference type="Proteomes" id="UP000075420"/>
    </source>
</evidence>
<protein>
    <submittedName>
        <fullName evidence="1">Uncharacterized protein</fullName>
    </submittedName>
</protein>
<comment type="caution">
    <text evidence="1">The sequence shown here is derived from an EMBL/GenBank/DDBJ whole genome shotgun (WGS) entry which is preliminary data.</text>
</comment>
<name>A0A150PQC3_SORCE</name>
<evidence type="ECO:0000313" key="1">
    <source>
        <dbReference type="EMBL" id="KYF57853.1"/>
    </source>
</evidence>